<evidence type="ECO:0000256" key="1">
    <source>
        <dbReference type="ARBA" id="ARBA00004651"/>
    </source>
</evidence>
<dbReference type="Gene3D" id="3.40.190.10">
    <property type="entry name" value="Periplasmic binding protein-like II"/>
    <property type="match status" value="1"/>
</dbReference>
<dbReference type="SUPFAM" id="SSF53850">
    <property type="entry name" value="Periplasmic binding protein-like II"/>
    <property type="match status" value="1"/>
</dbReference>
<organism evidence="8 9">
    <name type="scientific">Microscilla marina ATCC 23134</name>
    <dbReference type="NCBI Taxonomy" id="313606"/>
    <lineage>
        <taxon>Bacteria</taxon>
        <taxon>Pseudomonadati</taxon>
        <taxon>Bacteroidota</taxon>
        <taxon>Cytophagia</taxon>
        <taxon>Cytophagales</taxon>
        <taxon>Microscillaceae</taxon>
        <taxon>Microscilla</taxon>
    </lineage>
</organism>
<dbReference type="GO" id="GO:0140359">
    <property type="term" value="F:ABC-type transporter activity"/>
    <property type="evidence" value="ECO:0007669"/>
    <property type="project" value="InterPro"/>
</dbReference>
<evidence type="ECO:0000256" key="3">
    <source>
        <dbReference type="ARBA" id="ARBA00022692"/>
    </source>
</evidence>
<dbReference type="Proteomes" id="UP000004095">
    <property type="component" value="Unassembled WGS sequence"/>
</dbReference>
<evidence type="ECO:0000256" key="6">
    <source>
        <dbReference type="SAM" id="Phobius"/>
    </source>
</evidence>
<evidence type="ECO:0000313" key="9">
    <source>
        <dbReference type="Proteomes" id="UP000004095"/>
    </source>
</evidence>
<dbReference type="GO" id="GO:0005886">
    <property type="term" value="C:plasma membrane"/>
    <property type="evidence" value="ECO:0007669"/>
    <property type="project" value="UniProtKB-SubCell"/>
</dbReference>
<feature type="transmembrane region" description="Helical" evidence="6">
    <location>
        <begin position="335"/>
        <end position="354"/>
    </location>
</feature>
<feature type="transmembrane region" description="Helical" evidence="6">
    <location>
        <begin position="386"/>
        <end position="407"/>
    </location>
</feature>
<gene>
    <name evidence="8" type="ORF">M23134_05567</name>
</gene>
<protein>
    <submittedName>
        <fullName evidence="8">ABC transporter, permease protein, putative</fullName>
    </submittedName>
</protein>
<evidence type="ECO:0000256" key="4">
    <source>
        <dbReference type="ARBA" id="ARBA00022989"/>
    </source>
</evidence>
<keyword evidence="5 6" id="KW-0472">Membrane</keyword>
<keyword evidence="9" id="KW-1185">Reference proteome</keyword>
<evidence type="ECO:0000313" key="8">
    <source>
        <dbReference type="EMBL" id="EAY29695.1"/>
    </source>
</evidence>
<dbReference type="eggNOG" id="COG1668">
    <property type="taxonomic scope" value="Bacteria"/>
</dbReference>
<keyword evidence="4 6" id="KW-1133">Transmembrane helix</keyword>
<dbReference type="OrthoDB" id="9768837at2"/>
<feature type="transmembrane region" description="Helical" evidence="6">
    <location>
        <begin position="20"/>
        <end position="42"/>
    </location>
</feature>
<reference evidence="8 9" key="1">
    <citation type="submission" date="2007-01" db="EMBL/GenBank/DDBJ databases">
        <authorList>
            <person name="Haygood M."/>
            <person name="Podell S."/>
            <person name="Anderson C."/>
            <person name="Hopkinson B."/>
            <person name="Roe K."/>
            <person name="Barbeau K."/>
            <person name="Gaasterland T."/>
            <person name="Ferriera S."/>
            <person name="Johnson J."/>
            <person name="Kravitz S."/>
            <person name="Beeson K."/>
            <person name="Sutton G."/>
            <person name="Rogers Y.-H."/>
            <person name="Friedman R."/>
            <person name="Frazier M."/>
            <person name="Venter J.C."/>
        </authorList>
    </citation>
    <scope>NUCLEOTIDE SEQUENCE [LARGE SCALE GENOMIC DNA]</scope>
    <source>
        <strain evidence="8 9">ATCC 23134</strain>
    </source>
</reference>
<comment type="subcellular location">
    <subcellularLocation>
        <location evidence="1">Cell membrane</location>
        <topology evidence="1">Multi-pass membrane protein</topology>
    </subcellularLocation>
</comment>
<dbReference type="PANTHER" id="PTHR30294:SF29">
    <property type="entry name" value="MULTIDRUG ABC TRANSPORTER PERMEASE YBHS-RELATED"/>
    <property type="match status" value="1"/>
</dbReference>
<evidence type="ECO:0000256" key="5">
    <source>
        <dbReference type="ARBA" id="ARBA00023136"/>
    </source>
</evidence>
<feature type="transmembrane region" description="Helical" evidence="6">
    <location>
        <begin position="224"/>
        <end position="250"/>
    </location>
</feature>
<evidence type="ECO:0000259" key="7">
    <source>
        <dbReference type="Pfam" id="PF12698"/>
    </source>
</evidence>
<feature type="domain" description="ABC-2 type transporter transmembrane" evidence="7">
    <location>
        <begin position="19"/>
        <end position="407"/>
    </location>
</feature>
<dbReference type="AlphaFoldDB" id="A1ZI27"/>
<dbReference type="InterPro" id="IPR051449">
    <property type="entry name" value="ABC-2_transporter_component"/>
</dbReference>
<sequence>MNKILLIIQREYLVRVRKKSFVIMTLLAPLLFAGLLIGPVLLDKNVNKGKVIGVLDESGIFEKKLEKKSDLKFVYIKDALAEAKKKLPKSTYTALLYIPKTTINDLSGIKLFSEKSVSVDIQRSVEKAVRQATENIKLLNSGIDQKVLSGIKTDVSIETQNLKGQESSATAAFILGYVAAFLIYFAIFLYGVQIMRGVIEEKVSRIIEVMISSVKPFQMMMGKIIGVALIGLTQFVLWIGLTIAITTVVFQVMDKDKVTQQTTERMMKNTDPATQAKIVEQTSKGTKMMDALQTIPLTSVILSFLFYFIGGYLLYSAMFAAVGSAADTETDTQQFVMPISLPLIFSIVAASAIIKDPNGPLAFWMSMIPFTSPVAMMLRIPYGVAAWEIVLSMTLLIIGFITITWLAGRIYRIGVLMYGKKVSFKEIGKWMFYKM</sequence>
<evidence type="ECO:0000256" key="2">
    <source>
        <dbReference type="ARBA" id="ARBA00022475"/>
    </source>
</evidence>
<keyword evidence="2" id="KW-1003">Cell membrane</keyword>
<dbReference type="PANTHER" id="PTHR30294">
    <property type="entry name" value="MEMBRANE COMPONENT OF ABC TRANSPORTER YHHJ-RELATED"/>
    <property type="match status" value="1"/>
</dbReference>
<dbReference type="InterPro" id="IPR013525">
    <property type="entry name" value="ABC2_TM"/>
</dbReference>
<feature type="transmembrane region" description="Helical" evidence="6">
    <location>
        <begin position="294"/>
        <end position="315"/>
    </location>
</feature>
<accession>A1ZI27</accession>
<dbReference type="Pfam" id="PF12698">
    <property type="entry name" value="ABC2_membrane_3"/>
    <property type="match status" value="1"/>
</dbReference>
<proteinExistence type="predicted"/>
<keyword evidence="3 6" id="KW-0812">Transmembrane</keyword>
<comment type="caution">
    <text evidence="8">The sequence shown here is derived from an EMBL/GenBank/DDBJ whole genome shotgun (WGS) entry which is preliminary data.</text>
</comment>
<dbReference type="RefSeq" id="WP_002695820.1">
    <property type="nucleotide sequence ID" value="NZ_AAWS01000009.1"/>
</dbReference>
<dbReference type="EMBL" id="AAWS01000009">
    <property type="protein sequence ID" value="EAY29695.1"/>
    <property type="molecule type" value="Genomic_DNA"/>
</dbReference>
<feature type="transmembrane region" description="Helical" evidence="6">
    <location>
        <begin position="171"/>
        <end position="192"/>
    </location>
</feature>
<name>A1ZI27_MICM2</name>